<dbReference type="AlphaFoldDB" id="A0A2M8IZT1"/>
<comment type="caution">
    <text evidence="2">The sequence shown here is derived from an EMBL/GenBank/DDBJ whole genome shotgun (WGS) entry which is preliminary data.</text>
</comment>
<sequence>MRWPGSRNARNSRALDSDVILKIVLLFLVVMAVMAMFGRWRFPGAGRLKNVKCPRCGRYRIGKGSCPCGQEGRS</sequence>
<dbReference type="Proteomes" id="UP000231553">
    <property type="component" value="Unassembled WGS sequence"/>
</dbReference>
<gene>
    <name evidence="2" type="ORF">CVM52_14000</name>
</gene>
<keyword evidence="1" id="KW-1133">Transmembrane helix</keyword>
<dbReference type="OrthoDB" id="7866398at2"/>
<organism evidence="2 3">
    <name type="scientific">Pseudooceanicola lipolyticus</name>
    <dbReference type="NCBI Taxonomy" id="2029104"/>
    <lineage>
        <taxon>Bacteria</taxon>
        <taxon>Pseudomonadati</taxon>
        <taxon>Pseudomonadota</taxon>
        <taxon>Alphaproteobacteria</taxon>
        <taxon>Rhodobacterales</taxon>
        <taxon>Paracoccaceae</taxon>
        <taxon>Pseudooceanicola</taxon>
    </lineage>
</organism>
<reference evidence="2 3" key="1">
    <citation type="journal article" date="2018" name="Int. J. Syst. Evol. Microbiol.">
        <title>Pseudooceanicola lipolyticus sp. nov., a marine alphaproteobacterium, reclassification of Oceanicola flagellatus as Pseudooceanicola flagellatus comb. nov. and emended description of the genus Pseudooceanicola.</title>
        <authorList>
            <person name="Huang M.-M."/>
            <person name="Guo L.-L."/>
            <person name="Wu Y.-H."/>
            <person name="Lai Q.-L."/>
            <person name="Shao Z.-Z."/>
            <person name="Wang C.-S."/>
            <person name="Wu M."/>
            <person name="Xu X.-W."/>
        </authorList>
    </citation>
    <scope>NUCLEOTIDE SEQUENCE [LARGE SCALE GENOMIC DNA]</scope>
    <source>
        <strain evidence="2 3">157</strain>
    </source>
</reference>
<keyword evidence="1" id="KW-0472">Membrane</keyword>
<evidence type="ECO:0000313" key="2">
    <source>
        <dbReference type="EMBL" id="PJE36043.1"/>
    </source>
</evidence>
<keyword evidence="1" id="KW-0812">Transmembrane</keyword>
<protein>
    <submittedName>
        <fullName evidence="2">Uncharacterized protein</fullName>
    </submittedName>
</protein>
<evidence type="ECO:0000256" key="1">
    <source>
        <dbReference type="SAM" id="Phobius"/>
    </source>
</evidence>
<proteinExistence type="predicted"/>
<keyword evidence="3" id="KW-1185">Reference proteome</keyword>
<accession>A0A2M8IZT1</accession>
<evidence type="ECO:0000313" key="3">
    <source>
        <dbReference type="Proteomes" id="UP000231553"/>
    </source>
</evidence>
<feature type="transmembrane region" description="Helical" evidence="1">
    <location>
        <begin position="20"/>
        <end position="40"/>
    </location>
</feature>
<dbReference type="EMBL" id="PGTB01000059">
    <property type="protein sequence ID" value="PJE36043.1"/>
    <property type="molecule type" value="Genomic_DNA"/>
</dbReference>
<name>A0A2M8IZT1_9RHOB</name>